<dbReference type="EMBL" id="CAJVRL010000080">
    <property type="protein sequence ID" value="CAG8957645.1"/>
    <property type="molecule type" value="Genomic_DNA"/>
</dbReference>
<evidence type="ECO:0000313" key="2">
    <source>
        <dbReference type="EMBL" id="CAG8957645.1"/>
    </source>
</evidence>
<evidence type="ECO:0000256" key="1">
    <source>
        <dbReference type="SAM" id="SignalP"/>
    </source>
</evidence>
<sequence>MVNIISLIPFLFLTLTTAQDPLPKADIFYLTTCQGFFSPRSAEILYFADKDLVNTPTSDSAVPTYNFTLPDFTVYRNRTREVQLGQRKFTAQIGVYAEEPVGTAQWYDRDNCDGLGTTGYSALDCRIANYMGNEPTGETSCGALG</sequence>
<comment type="caution">
    <text evidence="2">The sequence shown here is derived from an EMBL/GenBank/DDBJ whole genome shotgun (WGS) entry which is preliminary data.</text>
</comment>
<dbReference type="AlphaFoldDB" id="A0A9N9L4N8"/>
<name>A0A9N9L4N8_9HELO</name>
<reference evidence="2" key="1">
    <citation type="submission" date="2021-07" db="EMBL/GenBank/DDBJ databases">
        <authorList>
            <person name="Durling M."/>
        </authorList>
    </citation>
    <scope>NUCLEOTIDE SEQUENCE</scope>
</reference>
<proteinExistence type="predicted"/>
<dbReference type="Proteomes" id="UP000696280">
    <property type="component" value="Unassembled WGS sequence"/>
</dbReference>
<accession>A0A9N9L4N8</accession>
<keyword evidence="1" id="KW-0732">Signal</keyword>
<protein>
    <recommendedName>
        <fullName evidence="4">AA1-like domain-containing protein</fullName>
    </recommendedName>
</protein>
<keyword evidence="3" id="KW-1185">Reference proteome</keyword>
<organism evidence="2 3">
    <name type="scientific">Hymenoscyphus fraxineus</name>
    <dbReference type="NCBI Taxonomy" id="746836"/>
    <lineage>
        <taxon>Eukaryota</taxon>
        <taxon>Fungi</taxon>
        <taxon>Dikarya</taxon>
        <taxon>Ascomycota</taxon>
        <taxon>Pezizomycotina</taxon>
        <taxon>Leotiomycetes</taxon>
        <taxon>Helotiales</taxon>
        <taxon>Helotiaceae</taxon>
        <taxon>Hymenoscyphus</taxon>
    </lineage>
</organism>
<evidence type="ECO:0000313" key="3">
    <source>
        <dbReference type="Proteomes" id="UP000696280"/>
    </source>
</evidence>
<gene>
    <name evidence="2" type="ORF">HYFRA_00010512</name>
</gene>
<feature type="chain" id="PRO_5040330256" description="AA1-like domain-containing protein" evidence="1">
    <location>
        <begin position="19"/>
        <end position="145"/>
    </location>
</feature>
<evidence type="ECO:0008006" key="4">
    <source>
        <dbReference type="Google" id="ProtNLM"/>
    </source>
</evidence>
<feature type="signal peptide" evidence="1">
    <location>
        <begin position="1"/>
        <end position="18"/>
    </location>
</feature>